<name>A0AA39TLF2_9AGAR</name>
<evidence type="ECO:0000313" key="1">
    <source>
        <dbReference type="EMBL" id="KAK0493901.1"/>
    </source>
</evidence>
<accession>A0AA39TLF2</accession>
<reference evidence="1" key="1">
    <citation type="submission" date="2023-06" db="EMBL/GenBank/DDBJ databases">
        <authorList>
            <consortium name="Lawrence Berkeley National Laboratory"/>
            <person name="Ahrendt S."/>
            <person name="Sahu N."/>
            <person name="Indic B."/>
            <person name="Wong-Bajracharya J."/>
            <person name="Merenyi Z."/>
            <person name="Ke H.-M."/>
            <person name="Monk M."/>
            <person name="Kocsube S."/>
            <person name="Drula E."/>
            <person name="Lipzen A."/>
            <person name="Balint B."/>
            <person name="Henrissat B."/>
            <person name="Andreopoulos B."/>
            <person name="Martin F.M."/>
            <person name="Harder C.B."/>
            <person name="Rigling D."/>
            <person name="Ford K.L."/>
            <person name="Foster G.D."/>
            <person name="Pangilinan J."/>
            <person name="Papanicolaou A."/>
            <person name="Barry K."/>
            <person name="LaButti K."/>
            <person name="Viragh M."/>
            <person name="Koriabine M."/>
            <person name="Yan M."/>
            <person name="Riley R."/>
            <person name="Champramary S."/>
            <person name="Plett K.L."/>
            <person name="Tsai I.J."/>
            <person name="Slot J."/>
            <person name="Sipos G."/>
            <person name="Plett J."/>
            <person name="Nagy L.G."/>
            <person name="Grigoriev I.V."/>
        </authorList>
    </citation>
    <scope>NUCLEOTIDE SEQUENCE</scope>
    <source>
        <strain evidence="1">HWK02</strain>
    </source>
</reference>
<comment type="caution">
    <text evidence="1">The sequence shown here is derived from an EMBL/GenBank/DDBJ whole genome shotgun (WGS) entry which is preliminary data.</text>
</comment>
<evidence type="ECO:0000313" key="2">
    <source>
        <dbReference type="Proteomes" id="UP001175228"/>
    </source>
</evidence>
<keyword evidence="2" id="KW-1185">Reference proteome</keyword>
<dbReference type="EMBL" id="JAUEPU010000022">
    <property type="protein sequence ID" value="KAK0493901.1"/>
    <property type="molecule type" value="Genomic_DNA"/>
</dbReference>
<organism evidence="1 2">
    <name type="scientific">Armillaria luteobubalina</name>
    <dbReference type="NCBI Taxonomy" id="153913"/>
    <lineage>
        <taxon>Eukaryota</taxon>
        <taxon>Fungi</taxon>
        <taxon>Dikarya</taxon>
        <taxon>Basidiomycota</taxon>
        <taxon>Agaricomycotina</taxon>
        <taxon>Agaricomycetes</taxon>
        <taxon>Agaricomycetidae</taxon>
        <taxon>Agaricales</taxon>
        <taxon>Marasmiineae</taxon>
        <taxon>Physalacriaceae</taxon>
        <taxon>Armillaria</taxon>
    </lineage>
</organism>
<dbReference type="Proteomes" id="UP001175228">
    <property type="component" value="Unassembled WGS sequence"/>
</dbReference>
<proteinExistence type="predicted"/>
<protein>
    <submittedName>
        <fullName evidence="1">Uncharacterized protein</fullName>
    </submittedName>
</protein>
<dbReference type="AlphaFoldDB" id="A0AA39TLF2"/>
<gene>
    <name evidence="1" type="ORF">EDD18DRAFT_1355808</name>
</gene>
<sequence>MICAARWLLRCDCVSRLQFSMNQLLSLVSQGVVAREHEGCIWAHGEARAKLFPCAAINNRFQLHHFGGYKLLGERTSHSTIIALRRRIAVRRAGACGTQTLPIAMNFAARRCIAIRRALSTVILSTRNGLEMTYCRLPSRIAYHTENSPEMTIFPQVLLAKATDFCSKTMYGHPASEDQQRIIFPPEDRDCAFLSRDDISTSGKLIHALIPILPMLKPCGAAVKVWIIF</sequence>